<keyword evidence="3" id="KW-1185">Reference proteome</keyword>
<proteinExistence type="inferred from homology"/>
<name>A0A1I4I142_9FIRM</name>
<evidence type="ECO:0000256" key="1">
    <source>
        <dbReference type="RuleBase" id="RU003936"/>
    </source>
</evidence>
<dbReference type="GO" id="GO:0005829">
    <property type="term" value="C:cytosol"/>
    <property type="evidence" value="ECO:0007669"/>
    <property type="project" value="TreeGrafter"/>
</dbReference>
<dbReference type="GO" id="GO:0005524">
    <property type="term" value="F:ATP binding"/>
    <property type="evidence" value="ECO:0007669"/>
    <property type="project" value="TreeGrafter"/>
</dbReference>
<dbReference type="STRING" id="29563.SAMN02983006_01257"/>
<dbReference type="InterPro" id="IPR011322">
    <property type="entry name" value="N-reg_PII-like_a/b"/>
</dbReference>
<dbReference type="GO" id="GO:0030234">
    <property type="term" value="F:enzyme regulator activity"/>
    <property type="evidence" value="ECO:0007669"/>
    <property type="project" value="InterPro"/>
</dbReference>
<dbReference type="Pfam" id="PF00543">
    <property type="entry name" value="P-II"/>
    <property type="match status" value="1"/>
</dbReference>
<evidence type="ECO:0000313" key="2">
    <source>
        <dbReference type="EMBL" id="SFL48069.1"/>
    </source>
</evidence>
<dbReference type="GO" id="GO:0006808">
    <property type="term" value="P:regulation of nitrogen utilization"/>
    <property type="evidence" value="ECO:0007669"/>
    <property type="project" value="InterPro"/>
</dbReference>
<dbReference type="Gene3D" id="3.30.70.120">
    <property type="match status" value="1"/>
</dbReference>
<dbReference type="PROSITE" id="PS00638">
    <property type="entry name" value="PII_GLNB_CTER"/>
    <property type="match status" value="1"/>
</dbReference>
<dbReference type="PANTHER" id="PTHR30115:SF11">
    <property type="entry name" value="NITROGEN REGULATORY PROTEIN P-II HOMOLOG"/>
    <property type="match status" value="1"/>
</dbReference>
<dbReference type="EMBL" id="FOTI01000014">
    <property type="protein sequence ID" value="SFL48069.1"/>
    <property type="molecule type" value="Genomic_DNA"/>
</dbReference>
<evidence type="ECO:0000313" key="3">
    <source>
        <dbReference type="Proteomes" id="UP000199006"/>
    </source>
</evidence>
<comment type="similarity">
    <text evidence="1">Belongs to the P(II) protein family.</text>
</comment>
<dbReference type="InterPro" id="IPR017918">
    <property type="entry name" value="N-reg_PII_CS"/>
</dbReference>
<dbReference type="RefSeq" id="WP_089861110.1">
    <property type="nucleotide sequence ID" value="NZ_FOTI01000014.1"/>
</dbReference>
<reference evidence="2 3" key="1">
    <citation type="submission" date="2016-10" db="EMBL/GenBank/DDBJ databases">
        <authorList>
            <person name="de Groot N.N."/>
        </authorList>
    </citation>
    <scope>NUCLEOTIDE SEQUENCE [LARGE SCALE GENOMIC DNA]</scope>
    <source>
        <strain evidence="2 3">ATCC 51327</strain>
    </source>
</reference>
<dbReference type="Proteomes" id="UP000199006">
    <property type="component" value="Unassembled WGS sequence"/>
</dbReference>
<organism evidence="2 3">
    <name type="scientific">Halanaerobium salsuginis</name>
    <dbReference type="NCBI Taxonomy" id="29563"/>
    <lineage>
        <taxon>Bacteria</taxon>
        <taxon>Bacillati</taxon>
        <taxon>Bacillota</taxon>
        <taxon>Clostridia</taxon>
        <taxon>Halanaerobiales</taxon>
        <taxon>Halanaerobiaceae</taxon>
        <taxon>Halanaerobium</taxon>
    </lineage>
</organism>
<dbReference type="OrthoDB" id="9802729at2"/>
<accession>A0A1I4I142</accession>
<protein>
    <submittedName>
        <fullName evidence="2">Nitrogen regulatory protein P-II family</fullName>
    </submittedName>
</protein>
<dbReference type="PANTHER" id="PTHR30115">
    <property type="entry name" value="NITROGEN REGULATORY PROTEIN P-II"/>
    <property type="match status" value="1"/>
</dbReference>
<dbReference type="AlphaFoldDB" id="A0A1I4I142"/>
<gene>
    <name evidence="2" type="ORF">SAMN02983006_01257</name>
</gene>
<dbReference type="SUPFAM" id="SSF54913">
    <property type="entry name" value="GlnB-like"/>
    <property type="match status" value="1"/>
</dbReference>
<sequence>MKEIMAVIRMDKINQTKKALAAKGFSSLTCIKVTGRGKKKVNYELIEDLLDGDKKIVKSKEVTEAITEGHRLIPKRLLLIVVKKEEAEQVIETIMSVNQTGNPGDGKIFVMPIAEAYRVRTGEEGKAAV</sequence>
<dbReference type="PROSITE" id="PS51343">
    <property type="entry name" value="PII_GLNB_DOM"/>
    <property type="match status" value="1"/>
</dbReference>
<dbReference type="SMART" id="SM00938">
    <property type="entry name" value="P-II"/>
    <property type="match status" value="1"/>
</dbReference>
<dbReference type="InterPro" id="IPR015867">
    <property type="entry name" value="N-reg_PII/ATP_PRibTrfase_C"/>
</dbReference>
<dbReference type="InterPro" id="IPR002187">
    <property type="entry name" value="N-reg_PII"/>
</dbReference>
<dbReference type="PRINTS" id="PR00340">
    <property type="entry name" value="PIIGLNB"/>
</dbReference>